<evidence type="ECO:0000313" key="1">
    <source>
        <dbReference type="EMBL" id="AFH57145.1"/>
    </source>
</evidence>
<dbReference type="EMBL" id="JQ619207">
    <property type="protein sequence ID" value="AFH57145.1"/>
    <property type="molecule type" value="mRNA"/>
</dbReference>
<proteinExistence type="evidence at transcript level"/>
<accession>I0B5U5</accession>
<name>I0B5U5_SPOEX</name>
<reference evidence="1" key="1">
    <citation type="submission" date="2012-02" db="EMBL/GenBank/DDBJ databases">
        <title>Identification, classification and expression analysis of the REPAT superfamily from Spodoptera exigua.</title>
        <authorList>
            <person name="Navarro-Cerrillo G."/>
            <person name="Herrero S."/>
        </authorList>
    </citation>
    <scope>NUCLEOTIDE SEQUENCE</scope>
</reference>
<dbReference type="AlphaFoldDB" id="I0B5U5"/>
<sequence length="149" mass="16647">MPMLKVVITEMRSFIIITVLSALAACYGAAVLPNDEERNSNYTLEPKNNEDDGVKSKISTFGAEVQDTDGLELLYEQQFVRTAVPNVIHNVDVLYYGQPPRVIKAAVIQTFPTASWIFPVWHLDNYISIRISSQRGHGMNGTVQIYGTL</sequence>
<dbReference type="PROSITE" id="PS51257">
    <property type="entry name" value="PROKAR_LIPOPROTEIN"/>
    <property type="match status" value="1"/>
</dbReference>
<protein>
    <submittedName>
        <fullName evidence="1">REPAT25</fullName>
    </submittedName>
</protein>
<organism evidence="1">
    <name type="scientific">Spodoptera exigua</name>
    <name type="common">Beet armyworm</name>
    <name type="synonym">Noctua fulgens</name>
    <dbReference type="NCBI Taxonomy" id="7107"/>
    <lineage>
        <taxon>Eukaryota</taxon>
        <taxon>Metazoa</taxon>
        <taxon>Ecdysozoa</taxon>
        <taxon>Arthropoda</taxon>
        <taxon>Hexapoda</taxon>
        <taxon>Insecta</taxon>
        <taxon>Pterygota</taxon>
        <taxon>Neoptera</taxon>
        <taxon>Endopterygota</taxon>
        <taxon>Lepidoptera</taxon>
        <taxon>Glossata</taxon>
        <taxon>Ditrysia</taxon>
        <taxon>Noctuoidea</taxon>
        <taxon>Noctuidae</taxon>
        <taxon>Amphipyrinae</taxon>
        <taxon>Spodoptera</taxon>
    </lineage>
</organism>